<comment type="caution">
    <text evidence="2">The sequence shown here is derived from an EMBL/GenBank/DDBJ whole genome shotgun (WGS) entry which is preliminary data.</text>
</comment>
<evidence type="ECO:0000256" key="1">
    <source>
        <dbReference type="SAM" id="MobiDB-lite"/>
    </source>
</evidence>
<evidence type="ECO:0000313" key="2">
    <source>
        <dbReference type="EMBL" id="KAJ8384428.1"/>
    </source>
</evidence>
<proteinExistence type="predicted"/>
<keyword evidence="3" id="KW-1185">Reference proteome</keyword>
<gene>
    <name evidence="2" type="ORF">AAFF_G00205610</name>
</gene>
<organism evidence="2 3">
    <name type="scientific">Aldrovandia affinis</name>
    <dbReference type="NCBI Taxonomy" id="143900"/>
    <lineage>
        <taxon>Eukaryota</taxon>
        <taxon>Metazoa</taxon>
        <taxon>Chordata</taxon>
        <taxon>Craniata</taxon>
        <taxon>Vertebrata</taxon>
        <taxon>Euteleostomi</taxon>
        <taxon>Actinopterygii</taxon>
        <taxon>Neopterygii</taxon>
        <taxon>Teleostei</taxon>
        <taxon>Notacanthiformes</taxon>
        <taxon>Halosauridae</taxon>
        <taxon>Aldrovandia</taxon>
    </lineage>
</organism>
<reference evidence="2" key="1">
    <citation type="journal article" date="2023" name="Science">
        <title>Genome structures resolve the early diversification of teleost fishes.</title>
        <authorList>
            <person name="Parey E."/>
            <person name="Louis A."/>
            <person name="Montfort J."/>
            <person name="Bouchez O."/>
            <person name="Roques C."/>
            <person name="Iampietro C."/>
            <person name="Lluch J."/>
            <person name="Castinel A."/>
            <person name="Donnadieu C."/>
            <person name="Desvignes T."/>
            <person name="Floi Bucao C."/>
            <person name="Jouanno E."/>
            <person name="Wen M."/>
            <person name="Mejri S."/>
            <person name="Dirks R."/>
            <person name="Jansen H."/>
            <person name="Henkel C."/>
            <person name="Chen W.J."/>
            <person name="Zahm M."/>
            <person name="Cabau C."/>
            <person name="Klopp C."/>
            <person name="Thompson A.W."/>
            <person name="Robinson-Rechavi M."/>
            <person name="Braasch I."/>
            <person name="Lecointre G."/>
            <person name="Bobe J."/>
            <person name="Postlethwait J.H."/>
            <person name="Berthelot C."/>
            <person name="Roest Crollius H."/>
            <person name="Guiguen Y."/>
        </authorList>
    </citation>
    <scope>NUCLEOTIDE SEQUENCE</scope>
    <source>
        <strain evidence="2">NC1722</strain>
    </source>
</reference>
<protein>
    <submittedName>
        <fullName evidence="2">Uncharacterized protein</fullName>
    </submittedName>
</protein>
<sequence length="103" mass="11396">MSSKAKAAQNTAARIPLNGGFQSEVKVGTSPHGEGRTFTEIPKRCRYSPPTRALSFTGTTVLLRSSHMLCDQEAFTELRLASWSATCSRFRGVLTWIYRLAQT</sequence>
<dbReference type="EMBL" id="JAINUG010000272">
    <property type="protein sequence ID" value="KAJ8384428.1"/>
    <property type="molecule type" value="Genomic_DNA"/>
</dbReference>
<evidence type="ECO:0000313" key="3">
    <source>
        <dbReference type="Proteomes" id="UP001221898"/>
    </source>
</evidence>
<dbReference type="Proteomes" id="UP001221898">
    <property type="component" value="Unassembled WGS sequence"/>
</dbReference>
<name>A0AAD7RHH9_9TELE</name>
<feature type="region of interest" description="Disordered" evidence="1">
    <location>
        <begin position="22"/>
        <end position="41"/>
    </location>
</feature>
<accession>A0AAD7RHH9</accession>
<dbReference type="AlphaFoldDB" id="A0AAD7RHH9"/>